<dbReference type="InterPro" id="IPR029058">
    <property type="entry name" value="AB_hydrolase_fold"/>
</dbReference>
<keyword evidence="2" id="KW-0378">Hydrolase</keyword>
<dbReference type="GO" id="GO:0016787">
    <property type="term" value="F:hydrolase activity"/>
    <property type="evidence" value="ECO:0007669"/>
    <property type="project" value="UniProtKB-KW"/>
</dbReference>
<organism evidence="2 3">
    <name type="scientific">Glacieibacterium frigidum</name>
    <dbReference type="NCBI Taxonomy" id="2593303"/>
    <lineage>
        <taxon>Bacteria</taxon>
        <taxon>Pseudomonadati</taxon>
        <taxon>Pseudomonadota</taxon>
        <taxon>Alphaproteobacteria</taxon>
        <taxon>Sphingomonadales</taxon>
        <taxon>Sphingosinicellaceae</taxon>
        <taxon>Glacieibacterium</taxon>
    </lineage>
</organism>
<name>A0A552U8A7_9SPHN</name>
<gene>
    <name evidence="2" type="ORF">FMM06_12135</name>
</gene>
<keyword evidence="1" id="KW-0732">Signal</keyword>
<proteinExistence type="predicted"/>
<dbReference type="PROSITE" id="PS51318">
    <property type="entry name" value="TAT"/>
    <property type="match status" value="1"/>
</dbReference>
<dbReference type="EMBL" id="VJWA01000002">
    <property type="protein sequence ID" value="TRW14450.1"/>
    <property type="molecule type" value="Genomic_DNA"/>
</dbReference>
<dbReference type="RefSeq" id="WP_144237655.1">
    <property type="nucleotide sequence ID" value="NZ_VJWA01000002.1"/>
</dbReference>
<dbReference type="Proteomes" id="UP000317894">
    <property type="component" value="Unassembled WGS sequence"/>
</dbReference>
<accession>A0A552U8A7</accession>
<dbReference type="AlphaFoldDB" id="A0A552U8A7"/>
<keyword evidence="3" id="KW-1185">Reference proteome</keyword>
<dbReference type="OrthoDB" id="7187654at2"/>
<evidence type="ECO:0000313" key="2">
    <source>
        <dbReference type="EMBL" id="TRW14450.1"/>
    </source>
</evidence>
<feature type="chain" id="PRO_5022001917" evidence="1">
    <location>
        <begin position="27"/>
        <end position="293"/>
    </location>
</feature>
<comment type="caution">
    <text evidence="2">The sequence shown here is derived from an EMBL/GenBank/DDBJ whole genome shotgun (WGS) entry which is preliminary data.</text>
</comment>
<evidence type="ECO:0000313" key="3">
    <source>
        <dbReference type="Proteomes" id="UP000317894"/>
    </source>
</evidence>
<feature type="signal peptide" evidence="1">
    <location>
        <begin position="1"/>
        <end position="26"/>
    </location>
</feature>
<dbReference type="SUPFAM" id="SSF53474">
    <property type="entry name" value="alpha/beta-Hydrolases"/>
    <property type="match status" value="1"/>
</dbReference>
<protein>
    <submittedName>
        <fullName evidence="2">Alpha/beta hydrolase</fullName>
    </submittedName>
</protein>
<dbReference type="Gene3D" id="3.40.50.1820">
    <property type="entry name" value="alpha/beta hydrolase"/>
    <property type="match status" value="1"/>
</dbReference>
<sequence>MHRPAGPSLTRRSVLAGLAVASTAAAAPAPLLLTTADGRISSVTRWPARGRHRGVIGFSHGALSAPWKYAALVEPWAAAGFEVLAPLHVDSSDHPDTARYPGLASWAARIADMRALGAHIGDVPWVAAGHSYGGLTALTLGGAAASVPPGVTGPLRASGVNAVIAFSPPGPIPGLIDAPGYAQLGVPALIQTGDRDVPPGSTAPDAWRTHLAAYEASAAGGDRYSLVLAGADHYFGNLICRPERTEAPQRAQLDAATRVAGLFLRGFGDGDAKARTRLDGQLSPTLPVMLMRK</sequence>
<evidence type="ECO:0000256" key="1">
    <source>
        <dbReference type="SAM" id="SignalP"/>
    </source>
</evidence>
<dbReference type="InterPro" id="IPR006311">
    <property type="entry name" value="TAT_signal"/>
</dbReference>
<reference evidence="2 3" key="1">
    <citation type="submission" date="2019-07" db="EMBL/GenBank/DDBJ databases">
        <title>Novel species isolated from glacier.</title>
        <authorList>
            <person name="Liu Q."/>
            <person name="Xin Y.-H."/>
        </authorList>
    </citation>
    <scope>NUCLEOTIDE SEQUENCE [LARGE SCALE GENOMIC DNA]</scope>
    <source>
        <strain evidence="2 3">LB1R16</strain>
    </source>
</reference>